<dbReference type="PANTHER" id="PTHR43038">
    <property type="entry name" value="ATP-BINDING CASSETTE, SUB-FAMILY H, MEMBER 1"/>
    <property type="match status" value="1"/>
</dbReference>
<gene>
    <name evidence="4" type="ORF">HOP12_10760</name>
</gene>
<proteinExistence type="predicted"/>
<evidence type="ECO:0000256" key="2">
    <source>
        <dbReference type="ARBA" id="ARBA00022840"/>
    </source>
</evidence>
<dbReference type="SMART" id="SM00382">
    <property type="entry name" value="AAA"/>
    <property type="match status" value="1"/>
</dbReference>
<dbReference type="AlphaFoldDB" id="A0A849SLK2"/>
<accession>A0A849SLK2</accession>
<dbReference type="PROSITE" id="PS00211">
    <property type="entry name" value="ABC_TRANSPORTER_1"/>
    <property type="match status" value="1"/>
</dbReference>
<organism evidence="4 5">
    <name type="scientific">Eiseniibacteriota bacterium</name>
    <dbReference type="NCBI Taxonomy" id="2212470"/>
    <lineage>
        <taxon>Bacteria</taxon>
        <taxon>Candidatus Eiseniibacteriota</taxon>
    </lineage>
</organism>
<dbReference type="GO" id="GO:0016887">
    <property type="term" value="F:ATP hydrolysis activity"/>
    <property type="evidence" value="ECO:0007669"/>
    <property type="project" value="InterPro"/>
</dbReference>
<evidence type="ECO:0000256" key="1">
    <source>
        <dbReference type="ARBA" id="ARBA00022741"/>
    </source>
</evidence>
<reference evidence="4 5" key="1">
    <citation type="submission" date="2020-04" db="EMBL/GenBank/DDBJ databases">
        <title>Metagenomic profiling of ammonia- and methane-oxidizing microorganisms in a Dutch drinking water treatment plant.</title>
        <authorList>
            <person name="Poghosyan L."/>
            <person name="Leucker S."/>
        </authorList>
    </citation>
    <scope>NUCLEOTIDE SEQUENCE [LARGE SCALE GENOMIC DNA]</scope>
    <source>
        <strain evidence="4">S-RSF-IL-03</strain>
    </source>
</reference>
<dbReference type="InterPro" id="IPR027417">
    <property type="entry name" value="P-loop_NTPase"/>
</dbReference>
<comment type="caution">
    <text evidence="4">The sequence shown here is derived from an EMBL/GenBank/DDBJ whole genome shotgun (WGS) entry which is preliminary data.</text>
</comment>
<keyword evidence="2 4" id="KW-0067">ATP-binding</keyword>
<protein>
    <submittedName>
        <fullName evidence="4">ABC transporter ATP-binding protein</fullName>
    </submittedName>
</protein>
<dbReference type="InterPro" id="IPR017871">
    <property type="entry name" value="ABC_transporter-like_CS"/>
</dbReference>
<sequence>MNVDAPVVISARGLVRRFGTFTAVDHVDLDIHAGEIFGILGPNGSGKTTTIRMLCALLVPTEGEATVAGFDVARDPDRVKSSIGYMSQAFGLYRDLTVDENLRFYGGLYGLGRELEARIAWARDRMHLAELGPRLAAPLSGGQKQRLALGCAIMHRPPVVFLDEPTAGVDPAARRLFWQIIRGLAADGTTIVVTTHYMDEAERFDRLAFLSAGKLIALGTPTEVRAGFPRAANLEDIFVELQEKGQ</sequence>
<dbReference type="PROSITE" id="PS50893">
    <property type="entry name" value="ABC_TRANSPORTER_2"/>
    <property type="match status" value="1"/>
</dbReference>
<dbReference type="Pfam" id="PF00005">
    <property type="entry name" value="ABC_tran"/>
    <property type="match status" value="1"/>
</dbReference>
<dbReference type="CDD" id="cd03230">
    <property type="entry name" value="ABC_DR_subfamily_A"/>
    <property type="match status" value="1"/>
</dbReference>
<evidence type="ECO:0000313" key="4">
    <source>
        <dbReference type="EMBL" id="NOT34633.1"/>
    </source>
</evidence>
<name>A0A849SLK2_UNCEI</name>
<feature type="domain" description="ABC transporter" evidence="3">
    <location>
        <begin position="9"/>
        <end position="237"/>
    </location>
</feature>
<evidence type="ECO:0000313" key="5">
    <source>
        <dbReference type="Proteomes" id="UP000580839"/>
    </source>
</evidence>
<dbReference type="SUPFAM" id="SSF52540">
    <property type="entry name" value="P-loop containing nucleoside triphosphate hydrolases"/>
    <property type="match status" value="1"/>
</dbReference>
<dbReference type="PANTHER" id="PTHR43038:SF3">
    <property type="entry name" value="ABC TRANSPORTER G FAMILY MEMBER 20 ISOFORM X1"/>
    <property type="match status" value="1"/>
</dbReference>
<dbReference type="GO" id="GO:0005524">
    <property type="term" value="F:ATP binding"/>
    <property type="evidence" value="ECO:0007669"/>
    <property type="project" value="UniProtKB-KW"/>
</dbReference>
<dbReference type="Gene3D" id="3.40.50.300">
    <property type="entry name" value="P-loop containing nucleotide triphosphate hydrolases"/>
    <property type="match status" value="1"/>
</dbReference>
<dbReference type="InterPro" id="IPR003439">
    <property type="entry name" value="ABC_transporter-like_ATP-bd"/>
</dbReference>
<dbReference type="EMBL" id="JABFRW010000135">
    <property type="protein sequence ID" value="NOT34633.1"/>
    <property type="molecule type" value="Genomic_DNA"/>
</dbReference>
<dbReference type="Proteomes" id="UP000580839">
    <property type="component" value="Unassembled WGS sequence"/>
</dbReference>
<keyword evidence="1" id="KW-0547">Nucleotide-binding</keyword>
<evidence type="ECO:0000259" key="3">
    <source>
        <dbReference type="PROSITE" id="PS50893"/>
    </source>
</evidence>
<dbReference type="InterPro" id="IPR003593">
    <property type="entry name" value="AAA+_ATPase"/>
</dbReference>